<evidence type="ECO:0000256" key="8">
    <source>
        <dbReference type="ARBA" id="ARBA00022840"/>
    </source>
</evidence>
<dbReference type="InterPro" id="IPR004006">
    <property type="entry name" value="DhaK_dom"/>
</dbReference>
<dbReference type="InterPro" id="IPR012734">
    <property type="entry name" value="DhaK_ATP"/>
</dbReference>
<dbReference type="GO" id="GO:0004371">
    <property type="term" value="F:glycerone kinase activity"/>
    <property type="evidence" value="ECO:0007669"/>
    <property type="project" value="UniProtKB-EC"/>
</dbReference>
<evidence type="ECO:0000313" key="15">
    <source>
        <dbReference type="EMBL" id="KAF9530487.1"/>
    </source>
</evidence>
<dbReference type="Pfam" id="PF02734">
    <property type="entry name" value="Dak2"/>
    <property type="match status" value="1"/>
</dbReference>
<dbReference type="Gene3D" id="3.40.50.10440">
    <property type="entry name" value="Dihydroxyacetone kinase, domain 1"/>
    <property type="match status" value="1"/>
</dbReference>
<keyword evidence="5" id="KW-0547">Nucleotide-binding</keyword>
<protein>
    <submittedName>
        <fullName evidence="15">Dihydroxyacetone kinase</fullName>
    </submittedName>
</protein>
<dbReference type="SMART" id="SM01120">
    <property type="entry name" value="Dak2"/>
    <property type="match status" value="1"/>
</dbReference>
<dbReference type="Gene3D" id="1.25.40.340">
    <property type="match status" value="1"/>
</dbReference>
<feature type="active site" description="Tele-hemiaminal-histidine intermediate" evidence="11">
    <location>
        <position position="226"/>
    </location>
</feature>
<evidence type="ECO:0000256" key="9">
    <source>
        <dbReference type="ARBA" id="ARBA00047974"/>
    </source>
</evidence>
<keyword evidence="16" id="KW-1185">Reference proteome</keyword>
<evidence type="ECO:0000256" key="2">
    <source>
        <dbReference type="ARBA" id="ARBA00004778"/>
    </source>
</evidence>
<accession>A0A9P6EKH9</accession>
<dbReference type="SUPFAM" id="SSF101473">
    <property type="entry name" value="DhaL-like"/>
    <property type="match status" value="1"/>
</dbReference>
<name>A0A9P6EKH9_9AGAR</name>
<evidence type="ECO:0000313" key="16">
    <source>
        <dbReference type="Proteomes" id="UP000807306"/>
    </source>
</evidence>
<organism evidence="15 16">
    <name type="scientific">Crepidotus variabilis</name>
    <dbReference type="NCBI Taxonomy" id="179855"/>
    <lineage>
        <taxon>Eukaryota</taxon>
        <taxon>Fungi</taxon>
        <taxon>Dikarya</taxon>
        <taxon>Basidiomycota</taxon>
        <taxon>Agaricomycotina</taxon>
        <taxon>Agaricomycetes</taxon>
        <taxon>Agaricomycetidae</taxon>
        <taxon>Agaricales</taxon>
        <taxon>Agaricineae</taxon>
        <taxon>Crepidotaceae</taxon>
        <taxon>Crepidotus</taxon>
    </lineage>
</organism>
<evidence type="ECO:0000256" key="4">
    <source>
        <dbReference type="ARBA" id="ARBA00022679"/>
    </source>
</evidence>
<feature type="binding site" evidence="12">
    <location>
        <position position="112"/>
    </location>
    <ligand>
        <name>substrate</name>
    </ligand>
</feature>
<comment type="similarity">
    <text evidence="3">Belongs to the dihydroxyacetone kinase (DAK) family.</text>
</comment>
<sequence length="587" mass="61916">MSVQSKHLLNTPESLVVESLRGVCATNPEVALDEANKILFQKAVDRSKVALVCGGGSGHEPAHSGFVGKGMLSAAVCGNIFASPSPSQVRNAINLVDNQKGTLIVVKNYTGDVLNFGLAKEQFGALHPEKSNSLEFVIVGDDVAVGREQGKIVGRRGLAGTVLVYKVAGALAQSGASLNEVYEIATWVAGRLATIGVSLGHTHVPGTGTSESDISTSEIEIGMGIHNESGHKRVSPIPKLSELIPQLLDLLTSTTDSDRSFVPFKGRDEVVVLVNNLGGLSELELGGIVAEVRKELDARGYGISRLLSGTYMTSLNMPGFSITLFMLPEKNSTSSPSIDLILSLLDEETDAPGWKCTSKAVVSSLDKYSFHSKTEEHRNPGQNGLPASDPNSFIDSIKKAAQALINAEPEITKMDTIAGDGDCGLTLKAGAEAVLSKAETGELSGSDVAQAMISISQIAEDKMGGTSGALYSIFFSALAQGLHASGDSNHVSSQGWTKALHDARDKLYTYTRARPPSRTLVDPLDAFISTLSKSFDASVKAAADAAENTRDVEAKAGRSAYVEGDRLKNEKIPDPGAWGVKVILENI</sequence>
<evidence type="ECO:0000256" key="1">
    <source>
        <dbReference type="ARBA" id="ARBA00003264"/>
    </source>
</evidence>
<feature type="binding site" evidence="12">
    <location>
        <begin position="56"/>
        <end position="59"/>
    </location>
    <ligand>
        <name>substrate</name>
    </ligand>
</feature>
<dbReference type="NCBIfam" id="TIGR02361">
    <property type="entry name" value="dak_ATP"/>
    <property type="match status" value="1"/>
</dbReference>
<dbReference type="PANTHER" id="PTHR28629">
    <property type="entry name" value="TRIOKINASE/FMN CYCLASE"/>
    <property type="match status" value="1"/>
</dbReference>
<comment type="catalytic activity">
    <reaction evidence="9">
        <text>D-glyceraldehyde + ATP = D-glyceraldehyde 3-phosphate + ADP + H(+)</text>
        <dbReference type="Rhea" id="RHEA:13941"/>
        <dbReference type="ChEBI" id="CHEBI:15378"/>
        <dbReference type="ChEBI" id="CHEBI:17378"/>
        <dbReference type="ChEBI" id="CHEBI:30616"/>
        <dbReference type="ChEBI" id="CHEBI:59776"/>
        <dbReference type="ChEBI" id="CHEBI:456216"/>
        <dbReference type="EC" id="2.7.1.28"/>
    </reaction>
</comment>
<evidence type="ECO:0000259" key="14">
    <source>
        <dbReference type="PROSITE" id="PS51481"/>
    </source>
</evidence>
<keyword evidence="6 15" id="KW-0418">Kinase</keyword>
<dbReference type="AlphaFoldDB" id="A0A9P6EKH9"/>
<keyword evidence="7" id="KW-0319">Glycerol metabolism</keyword>
<dbReference type="PROSITE" id="PS51480">
    <property type="entry name" value="DHAL"/>
    <property type="match status" value="1"/>
</dbReference>
<dbReference type="InterPro" id="IPR004007">
    <property type="entry name" value="DhaL_dom"/>
</dbReference>
<keyword evidence="4" id="KW-0808">Transferase</keyword>
<dbReference type="FunFam" id="1.25.40.340:FF:000001">
    <property type="entry name" value="Dihydroxyacetone kinase 1"/>
    <property type="match status" value="1"/>
</dbReference>
<dbReference type="GO" id="GO:0019563">
    <property type="term" value="P:glycerol catabolic process"/>
    <property type="evidence" value="ECO:0007669"/>
    <property type="project" value="TreeGrafter"/>
</dbReference>
<comment type="caution">
    <text evidence="15">The sequence shown here is derived from an EMBL/GenBank/DDBJ whole genome shotgun (WGS) entry which is preliminary data.</text>
</comment>
<evidence type="ECO:0000259" key="13">
    <source>
        <dbReference type="PROSITE" id="PS51480"/>
    </source>
</evidence>
<dbReference type="EMBL" id="MU157840">
    <property type="protein sequence ID" value="KAF9530487.1"/>
    <property type="molecule type" value="Genomic_DNA"/>
</dbReference>
<dbReference type="Pfam" id="PF02733">
    <property type="entry name" value="Dak1"/>
    <property type="match status" value="1"/>
</dbReference>
<proteinExistence type="inferred from homology"/>
<keyword evidence="8" id="KW-0067">ATP-binding</keyword>
<dbReference type="PROSITE" id="PS51481">
    <property type="entry name" value="DHAK"/>
    <property type="match status" value="1"/>
</dbReference>
<dbReference type="FunFam" id="3.40.50.10440:FF:000001">
    <property type="entry name" value="Dihydroxyacetone kinase, DhaK subunit"/>
    <property type="match status" value="1"/>
</dbReference>
<evidence type="ECO:0000256" key="6">
    <source>
        <dbReference type="ARBA" id="ARBA00022777"/>
    </source>
</evidence>
<dbReference type="InterPro" id="IPR036117">
    <property type="entry name" value="DhaL_dom_sf"/>
</dbReference>
<evidence type="ECO:0000256" key="5">
    <source>
        <dbReference type="ARBA" id="ARBA00022741"/>
    </source>
</evidence>
<evidence type="ECO:0000256" key="10">
    <source>
        <dbReference type="ARBA" id="ARBA00048898"/>
    </source>
</evidence>
<dbReference type="InterPro" id="IPR050861">
    <property type="entry name" value="Dihydroxyacetone_Kinase"/>
</dbReference>
<dbReference type="GO" id="GO:0005524">
    <property type="term" value="F:ATP binding"/>
    <property type="evidence" value="ECO:0007669"/>
    <property type="project" value="UniProtKB-KW"/>
</dbReference>
<gene>
    <name evidence="15" type="ORF">CPB83DRAFT_851010</name>
</gene>
<comment type="catalytic activity">
    <reaction evidence="10">
        <text>dihydroxyacetone + ATP = dihydroxyacetone phosphate + ADP + H(+)</text>
        <dbReference type="Rhea" id="RHEA:15773"/>
        <dbReference type="ChEBI" id="CHEBI:15378"/>
        <dbReference type="ChEBI" id="CHEBI:16016"/>
        <dbReference type="ChEBI" id="CHEBI:30616"/>
        <dbReference type="ChEBI" id="CHEBI:57642"/>
        <dbReference type="ChEBI" id="CHEBI:456216"/>
        <dbReference type="EC" id="2.7.1.29"/>
    </reaction>
</comment>
<reference evidence="15" key="1">
    <citation type="submission" date="2020-11" db="EMBL/GenBank/DDBJ databases">
        <authorList>
            <consortium name="DOE Joint Genome Institute"/>
            <person name="Ahrendt S."/>
            <person name="Riley R."/>
            <person name="Andreopoulos W."/>
            <person name="Labutti K."/>
            <person name="Pangilinan J."/>
            <person name="Ruiz-Duenas F.J."/>
            <person name="Barrasa J.M."/>
            <person name="Sanchez-Garcia M."/>
            <person name="Camarero S."/>
            <person name="Miyauchi S."/>
            <person name="Serrano A."/>
            <person name="Linde D."/>
            <person name="Babiker R."/>
            <person name="Drula E."/>
            <person name="Ayuso-Fernandez I."/>
            <person name="Pacheco R."/>
            <person name="Padilla G."/>
            <person name="Ferreira P."/>
            <person name="Barriuso J."/>
            <person name="Kellner H."/>
            <person name="Castanera R."/>
            <person name="Alfaro M."/>
            <person name="Ramirez L."/>
            <person name="Pisabarro A.G."/>
            <person name="Kuo A."/>
            <person name="Tritt A."/>
            <person name="Lipzen A."/>
            <person name="He G."/>
            <person name="Yan M."/>
            <person name="Ng V."/>
            <person name="Cullen D."/>
            <person name="Martin F."/>
            <person name="Rosso M.-N."/>
            <person name="Henrissat B."/>
            <person name="Hibbett D."/>
            <person name="Martinez A.T."/>
            <person name="Grigoriev I.V."/>
        </authorList>
    </citation>
    <scope>NUCLEOTIDE SEQUENCE</scope>
    <source>
        <strain evidence="15">CBS 506.95</strain>
    </source>
</reference>
<dbReference type="SUPFAM" id="SSF82549">
    <property type="entry name" value="DAK1/DegV-like"/>
    <property type="match status" value="1"/>
</dbReference>
<comment type="pathway">
    <text evidence="2">Polyol metabolism; glycerol fermentation; glycerone phosphate from glycerol (oxidative route): step 2/2.</text>
</comment>
<evidence type="ECO:0000256" key="7">
    <source>
        <dbReference type="ARBA" id="ARBA00022798"/>
    </source>
</evidence>
<comment type="function">
    <text evidence="1">Catalyzes both the phosphorylation of dihydroxyacetone and of glyceraldehyde.</text>
</comment>
<evidence type="ECO:0000256" key="11">
    <source>
        <dbReference type="PIRSR" id="PIRSR612734-1"/>
    </source>
</evidence>
<dbReference type="GO" id="GO:0005829">
    <property type="term" value="C:cytosol"/>
    <property type="evidence" value="ECO:0007669"/>
    <property type="project" value="TreeGrafter"/>
</dbReference>
<dbReference type="Proteomes" id="UP000807306">
    <property type="component" value="Unassembled WGS sequence"/>
</dbReference>
<feature type="binding site" evidence="12">
    <location>
        <position position="107"/>
    </location>
    <ligand>
        <name>substrate</name>
    </ligand>
</feature>
<dbReference type="GO" id="GO:0050354">
    <property type="term" value="F:triokinase activity"/>
    <property type="evidence" value="ECO:0007669"/>
    <property type="project" value="UniProtKB-EC"/>
</dbReference>
<evidence type="ECO:0000256" key="3">
    <source>
        <dbReference type="ARBA" id="ARBA00008757"/>
    </source>
</evidence>
<feature type="domain" description="DhaL" evidence="13">
    <location>
        <begin position="391"/>
        <end position="587"/>
    </location>
</feature>
<dbReference type="PANTHER" id="PTHR28629:SF14">
    <property type="entry name" value="DIHYDROXYACETONE KINASE 1"/>
    <property type="match status" value="1"/>
</dbReference>
<dbReference type="Gene3D" id="3.30.1180.20">
    <property type="entry name" value="Dihydroxyacetone kinase, domain 2"/>
    <property type="match status" value="1"/>
</dbReference>
<feature type="domain" description="DhaK" evidence="14">
    <location>
        <begin position="11"/>
        <end position="354"/>
    </location>
</feature>
<dbReference type="OrthoDB" id="1724672at2759"/>
<dbReference type="FunFam" id="3.30.1180.20:FF:000001">
    <property type="entry name" value="Dihydroxyacetone kinase 1"/>
    <property type="match status" value="1"/>
</dbReference>
<evidence type="ECO:0000256" key="12">
    <source>
        <dbReference type="PIRSR" id="PIRSR612734-2"/>
    </source>
</evidence>